<gene>
    <name evidence="2" type="ORF">AVDCRST_MAG66-170</name>
</gene>
<evidence type="ECO:0000256" key="1">
    <source>
        <dbReference type="SAM" id="MobiDB-lite"/>
    </source>
</evidence>
<dbReference type="EMBL" id="CADCUS010000026">
    <property type="protein sequence ID" value="CAA9379411.1"/>
    <property type="molecule type" value="Genomic_DNA"/>
</dbReference>
<feature type="region of interest" description="Disordered" evidence="1">
    <location>
        <begin position="37"/>
        <end position="56"/>
    </location>
</feature>
<reference evidence="2" key="1">
    <citation type="submission" date="2020-02" db="EMBL/GenBank/DDBJ databases">
        <authorList>
            <person name="Meier V. D."/>
        </authorList>
    </citation>
    <scope>NUCLEOTIDE SEQUENCE</scope>
    <source>
        <strain evidence="2">AVDCRST_MAG66</strain>
    </source>
</reference>
<sequence>ADAGSVRETLALALAVAALVVGGAAALGRRQQRRFRAPGAAGLEPVARPGPGADTG</sequence>
<name>A0A6J4N929_9PSEU</name>
<organism evidence="2">
    <name type="scientific">uncultured Pseudonocardia sp</name>
    <dbReference type="NCBI Taxonomy" id="211455"/>
    <lineage>
        <taxon>Bacteria</taxon>
        <taxon>Bacillati</taxon>
        <taxon>Actinomycetota</taxon>
        <taxon>Actinomycetes</taxon>
        <taxon>Pseudonocardiales</taxon>
        <taxon>Pseudonocardiaceae</taxon>
        <taxon>Pseudonocardia</taxon>
        <taxon>environmental samples</taxon>
    </lineage>
</organism>
<protein>
    <submittedName>
        <fullName evidence="2">Uncharacterized protein</fullName>
    </submittedName>
</protein>
<evidence type="ECO:0000313" key="2">
    <source>
        <dbReference type="EMBL" id="CAA9379411.1"/>
    </source>
</evidence>
<feature type="non-terminal residue" evidence="2">
    <location>
        <position position="1"/>
    </location>
</feature>
<accession>A0A6J4N929</accession>
<proteinExistence type="predicted"/>
<dbReference type="AlphaFoldDB" id="A0A6J4N929"/>